<name>A0A0E9RPX8_ANGAN</name>
<dbReference type="AlphaFoldDB" id="A0A0E9RPX8"/>
<evidence type="ECO:0000256" key="1">
    <source>
        <dbReference type="SAM" id="MobiDB-lite"/>
    </source>
</evidence>
<feature type="signal peptide" evidence="2">
    <location>
        <begin position="1"/>
        <end position="26"/>
    </location>
</feature>
<sequence length="62" mass="6935">MPARKSQPFSSSYVLFAFSRLPLCLSEQSTEREGDNTAMMDKMSVFPSGSCEKHSNKRKIGC</sequence>
<evidence type="ECO:0008006" key="4">
    <source>
        <dbReference type="Google" id="ProtNLM"/>
    </source>
</evidence>
<keyword evidence="2" id="KW-0732">Signal</keyword>
<feature type="region of interest" description="Disordered" evidence="1">
    <location>
        <begin position="29"/>
        <end position="62"/>
    </location>
</feature>
<reference evidence="3" key="2">
    <citation type="journal article" date="2015" name="Fish Shellfish Immunol.">
        <title>Early steps in the European eel (Anguilla anguilla)-Vibrio vulnificus interaction in the gills: Role of the RtxA13 toxin.</title>
        <authorList>
            <person name="Callol A."/>
            <person name="Pajuelo D."/>
            <person name="Ebbesson L."/>
            <person name="Teles M."/>
            <person name="MacKenzie S."/>
            <person name="Amaro C."/>
        </authorList>
    </citation>
    <scope>NUCLEOTIDE SEQUENCE</scope>
</reference>
<reference evidence="3" key="1">
    <citation type="submission" date="2014-11" db="EMBL/GenBank/DDBJ databases">
        <authorList>
            <person name="Amaro Gonzalez C."/>
        </authorList>
    </citation>
    <scope>NUCLEOTIDE SEQUENCE</scope>
</reference>
<protein>
    <recommendedName>
        <fullName evidence="4">Secreted protein</fullName>
    </recommendedName>
</protein>
<evidence type="ECO:0000256" key="2">
    <source>
        <dbReference type="SAM" id="SignalP"/>
    </source>
</evidence>
<proteinExistence type="predicted"/>
<dbReference type="EMBL" id="GBXM01077408">
    <property type="protein sequence ID" value="JAH31169.1"/>
    <property type="molecule type" value="Transcribed_RNA"/>
</dbReference>
<organism evidence="3">
    <name type="scientific">Anguilla anguilla</name>
    <name type="common">European freshwater eel</name>
    <name type="synonym">Muraena anguilla</name>
    <dbReference type="NCBI Taxonomy" id="7936"/>
    <lineage>
        <taxon>Eukaryota</taxon>
        <taxon>Metazoa</taxon>
        <taxon>Chordata</taxon>
        <taxon>Craniata</taxon>
        <taxon>Vertebrata</taxon>
        <taxon>Euteleostomi</taxon>
        <taxon>Actinopterygii</taxon>
        <taxon>Neopterygii</taxon>
        <taxon>Teleostei</taxon>
        <taxon>Anguilliformes</taxon>
        <taxon>Anguillidae</taxon>
        <taxon>Anguilla</taxon>
    </lineage>
</organism>
<feature type="chain" id="PRO_5002432041" description="Secreted protein" evidence="2">
    <location>
        <begin position="27"/>
        <end position="62"/>
    </location>
</feature>
<accession>A0A0E9RPX8</accession>
<evidence type="ECO:0000313" key="3">
    <source>
        <dbReference type="EMBL" id="JAH31169.1"/>
    </source>
</evidence>